<evidence type="ECO:0000313" key="1">
    <source>
        <dbReference type="EMBL" id="KKF03805.1"/>
    </source>
</evidence>
<comment type="caution">
    <text evidence="1">The sequence shown here is derived from an EMBL/GenBank/DDBJ whole genome shotgun (WGS) entry which is preliminary data.</text>
</comment>
<keyword evidence="2" id="KW-1185">Reference proteome</keyword>
<accession>A0A0M2K4F7</accession>
<dbReference type="EMBL" id="LAUZ02000007">
    <property type="protein sequence ID" value="KKF03805.1"/>
    <property type="molecule type" value="Genomic_DNA"/>
</dbReference>
<sequence length="372" mass="42092">MSKGVVLDSDYRSLMRRADLVLAALVPKQMPVLLDALTAHAAQSLKVVQPRYLLNEDWRAFARGDVDEPSERLRNTADRLGTTPDEMAERWREHNAEEGTDFHSTRAIYFGQVLASSSVQSRHAIYCTEEMTALVRSAATRQVAESALSQADLPSPAGVAFLYDRSGPLLLRWASTSEGMVSANLAEIEGLKRLLADEFADPDMHVPQPFEQARLSAPLSDEPPGKVEVFKPFGAEGQYSAIRPDNAIHTLFALSHLSRQAKLAKAEIQTVRSPARDRRGRRRTRTDSITYLIYHTAAHQVQRDDDDRGRTYSHRWVVRGHWRRQWYPSQNRHIPIWITEYIAGPQDMPIEYRDKVLIARPPTADEDEQESG</sequence>
<dbReference type="RefSeq" id="WP_046361159.1">
    <property type="nucleotide sequence ID" value="NZ_LAUZ02000007.1"/>
</dbReference>
<evidence type="ECO:0000313" key="2">
    <source>
        <dbReference type="Proteomes" id="UP000034150"/>
    </source>
</evidence>
<dbReference type="PATRIC" id="fig|1807.13.peg.957"/>
<reference evidence="1 2" key="1">
    <citation type="journal article" date="2015" name="Genome Announc.">
        <title>Draft Genome Sequence of Mycobacterium obuense Strain UC1, Isolated from Patient Sputum.</title>
        <authorList>
            <person name="Greninger A.L."/>
            <person name="Cunningham G."/>
            <person name="Hsu E.D."/>
            <person name="Yu J.M."/>
            <person name="Chiu C.Y."/>
            <person name="Miller S."/>
        </authorList>
    </citation>
    <scope>NUCLEOTIDE SEQUENCE [LARGE SCALE GENOMIC DNA]</scope>
    <source>
        <strain evidence="1 2">UC1</strain>
    </source>
</reference>
<dbReference type="AlphaFoldDB" id="A0A0M2K4F7"/>
<name>A0A0M2K4F7_9MYCO</name>
<gene>
    <name evidence="1" type="ORF">WN67_00755</name>
</gene>
<dbReference type="OrthoDB" id="3360929at2"/>
<dbReference type="Proteomes" id="UP000034150">
    <property type="component" value="Unassembled WGS sequence"/>
</dbReference>
<proteinExistence type="predicted"/>
<protein>
    <submittedName>
        <fullName evidence="1">Uncharacterized protein</fullName>
    </submittedName>
</protein>
<organism evidence="1 2">
    <name type="scientific">Mycolicibacterium obuense</name>
    <dbReference type="NCBI Taxonomy" id="1807"/>
    <lineage>
        <taxon>Bacteria</taxon>
        <taxon>Bacillati</taxon>
        <taxon>Actinomycetota</taxon>
        <taxon>Actinomycetes</taxon>
        <taxon>Mycobacteriales</taxon>
        <taxon>Mycobacteriaceae</taxon>
        <taxon>Mycolicibacterium</taxon>
    </lineage>
</organism>